<proteinExistence type="predicted"/>
<evidence type="ECO:0000256" key="4">
    <source>
        <dbReference type="ARBA" id="ARBA00022692"/>
    </source>
</evidence>
<comment type="subcellular location">
    <subcellularLocation>
        <location evidence="1">Membrane</location>
        <topology evidence="1">Multi-pass membrane protein</topology>
    </subcellularLocation>
</comment>
<keyword evidence="5 7" id="KW-1133">Transmembrane helix</keyword>
<organism evidence="9 10">
    <name type="scientific">Companilactobacillus bobalius DSM 19674</name>
    <dbReference type="NCBI Taxonomy" id="1423788"/>
    <lineage>
        <taxon>Bacteria</taxon>
        <taxon>Bacillati</taxon>
        <taxon>Bacillota</taxon>
        <taxon>Bacilli</taxon>
        <taxon>Lactobacillales</taxon>
        <taxon>Lactobacillaceae</taxon>
        <taxon>Companilactobacillus</taxon>
        <taxon>Companilactobacillus bobalius</taxon>
    </lineage>
</organism>
<accession>A0A0R1KQW7</accession>
<dbReference type="Proteomes" id="UP000051515">
    <property type="component" value="Unassembled WGS sequence"/>
</dbReference>
<feature type="domain" description="Glycosyltransferase 2-like" evidence="8">
    <location>
        <begin position="8"/>
        <end position="151"/>
    </location>
</feature>
<dbReference type="InterPro" id="IPR001173">
    <property type="entry name" value="Glyco_trans_2-like"/>
</dbReference>
<comment type="caution">
    <text evidence="9">The sequence shown here is derived from an EMBL/GenBank/DDBJ whole genome shotgun (WGS) entry which is preliminary data.</text>
</comment>
<dbReference type="Pfam" id="PF00535">
    <property type="entry name" value="Glycos_transf_2"/>
    <property type="match status" value="1"/>
</dbReference>
<keyword evidence="2" id="KW-0328">Glycosyltransferase</keyword>
<protein>
    <submittedName>
        <fullName evidence="9">Glycosyltransferase</fullName>
    </submittedName>
</protein>
<dbReference type="SUPFAM" id="SSF53448">
    <property type="entry name" value="Nucleotide-diphospho-sugar transferases"/>
    <property type="match status" value="1"/>
</dbReference>
<evidence type="ECO:0000256" key="7">
    <source>
        <dbReference type="SAM" id="Phobius"/>
    </source>
</evidence>
<dbReference type="PANTHER" id="PTHR48090:SF1">
    <property type="entry name" value="PROPHAGE BACTOPRENOL GLUCOSYL TRANSFERASE HOMOLOG"/>
    <property type="match status" value="1"/>
</dbReference>
<keyword evidence="4 7" id="KW-0812">Transmembrane</keyword>
<dbReference type="CDD" id="cd04187">
    <property type="entry name" value="DPM1_like_bac"/>
    <property type="match status" value="1"/>
</dbReference>
<evidence type="ECO:0000256" key="1">
    <source>
        <dbReference type="ARBA" id="ARBA00004141"/>
    </source>
</evidence>
<gene>
    <name evidence="9" type="ORF">FC78_GL002532</name>
</gene>
<evidence type="ECO:0000256" key="2">
    <source>
        <dbReference type="ARBA" id="ARBA00022676"/>
    </source>
</evidence>
<dbReference type="GO" id="GO:0005886">
    <property type="term" value="C:plasma membrane"/>
    <property type="evidence" value="ECO:0007669"/>
    <property type="project" value="TreeGrafter"/>
</dbReference>
<dbReference type="Gene3D" id="3.90.550.10">
    <property type="entry name" value="Spore Coat Polysaccharide Biosynthesis Protein SpsA, Chain A"/>
    <property type="match status" value="1"/>
</dbReference>
<dbReference type="InterPro" id="IPR050256">
    <property type="entry name" value="Glycosyltransferase_2"/>
</dbReference>
<evidence type="ECO:0000256" key="5">
    <source>
        <dbReference type="ARBA" id="ARBA00022989"/>
    </source>
</evidence>
<sequence length="326" mass="36577">MSDVFKLSIVVPCYNEEEVLHETTKELTAILQGLVTGDKISKDSKIVFVDDGSKDKTWSLISEFSKEYPSVSGVKLSRNFGHQGALLAGVTTASKDSDAVITIDADLQDDVNAIPKMVDEYLNGAEVVYGVRNNRDTDTAFKRGTAEMFYRFMGFLGVKLVPDSADYRLMSQRACQVLLSYRERNLFLRGIVPLVGFKSAKVYYARKERFAGESKYPLKKMIKFAMDGITSFSIVPIKMIMGLGFFIVLISIVLLIYSLVQKINGNVVNGWSSLMISIWALGGVQLISISVIGEYVGKIFSEVKQRPRFTIERDIYTEKTQEENKR</sequence>
<dbReference type="RefSeq" id="WP_056953628.1">
    <property type="nucleotide sequence ID" value="NZ_AZDY01000038.1"/>
</dbReference>
<keyword evidence="6 7" id="KW-0472">Membrane</keyword>
<dbReference type="PANTHER" id="PTHR48090">
    <property type="entry name" value="UNDECAPRENYL-PHOSPHATE 4-DEOXY-4-FORMAMIDO-L-ARABINOSE TRANSFERASE-RELATED"/>
    <property type="match status" value="1"/>
</dbReference>
<feature type="transmembrane region" description="Helical" evidence="7">
    <location>
        <begin position="272"/>
        <end position="296"/>
    </location>
</feature>
<evidence type="ECO:0000313" key="9">
    <source>
        <dbReference type="EMBL" id="KRK82522.1"/>
    </source>
</evidence>
<keyword evidence="3 9" id="KW-0808">Transferase</keyword>
<evidence type="ECO:0000313" key="10">
    <source>
        <dbReference type="Proteomes" id="UP000051515"/>
    </source>
</evidence>
<dbReference type="AlphaFoldDB" id="A0A0R1KQW7"/>
<dbReference type="OrthoDB" id="9807778at2"/>
<dbReference type="STRING" id="1423788.FC78_GL002532"/>
<name>A0A0R1KQW7_9LACO</name>
<evidence type="ECO:0000259" key="8">
    <source>
        <dbReference type="Pfam" id="PF00535"/>
    </source>
</evidence>
<reference evidence="9 10" key="1">
    <citation type="journal article" date="2015" name="Genome Announc.">
        <title>Expanding the biotechnology potential of lactobacilli through comparative genomics of 213 strains and associated genera.</title>
        <authorList>
            <person name="Sun Z."/>
            <person name="Harris H.M."/>
            <person name="McCann A."/>
            <person name="Guo C."/>
            <person name="Argimon S."/>
            <person name="Zhang W."/>
            <person name="Yang X."/>
            <person name="Jeffery I.B."/>
            <person name="Cooney J.C."/>
            <person name="Kagawa T.F."/>
            <person name="Liu W."/>
            <person name="Song Y."/>
            <person name="Salvetti E."/>
            <person name="Wrobel A."/>
            <person name="Rasinkangas P."/>
            <person name="Parkhill J."/>
            <person name="Rea M.C."/>
            <person name="O'Sullivan O."/>
            <person name="Ritari J."/>
            <person name="Douillard F.P."/>
            <person name="Paul Ross R."/>
            <person name="Yang R."/>
            <person name="Briner A.E."/>
            <person name="Felis G.E."/>
            <person name="de Vos W.M."/>
            <person name="Barrangou R."/>
            <person name="Klaenhammer T.R."/>
            <person name="Caufield P.W."/>
            <person name="Cui Y."/>
            <person name="Zhang H."/>
            <person name="O'Toole P.W."/>
        </authorList>
    </citation>
    <scope>NUCLEOTIDE SEQUENCE [LARGE SCALE GENOMIC DNA]</scope>
    <source>
        <strain evidence="9 10">DSM 19674</strain>
    </source>
</reference>
<feature type="transmembrane region" description="Helical" evidence="7">
    <location>
        <begin position="240"/>
        <end position="260"/>
    </location>
</feature>
<evidence type="ECO:0000256" key="6">
    <source>
        <dbReference type="ARBA" id="ARBA00023136"/>
    </source>
</evidence>
<dbReference type="GO" id="GO:0016757">
    <property type="term" value="F:glycosyltransferase activity"/>
    <property type="evidence" value="ECO:0007669"/>
    <property type="project" value="UniProtKB-KW"/>
</dbReference>
<dbReference type="EMBL" id="AZDY01000038">
    <property type="protein sequence ID" value="KRK82522.1"/>
    <property type="molecule type" value="Genomic_DNA"/>
</dbReference>
<evidence type="ECO:0000256" key="3">
    <source>
        <dbReference type="ARBA" id="ARBA00022679"/>
    </source>
</evidence>
<dbReference type="InterPro" id="IPR029044">
    <property type="entry name" value="Nucleotide-diphossugar_trans"/>
</dbReference>
<dbReference type="PATRIC" id="fig|1423788.3.peg.2603"/>
<keyword evidence="10" id="KW-1185">Reference proteome</keyword>